<proteinExistence type="predicted"/>
<accession>A0ABD8B2F3</accession>
<dbReference type="AlphaFoldDB" id="A0ABD8B2F3"/>
<sequence length="62" mass="6804">MAGMLQDQKALIDTAAMSTITLLLALISLPNLLVQLLSLLDLNQKKHILQQRNVPIANILLT</sequence>
<geneLocation type="plasmid" evidence="2 3">
    <name>pY5S7-1</name>
</geneLocation>
<keyword evidence="1" id="KW-0812">Transmembrane</keyword>
<dbReference type="RefSeq" id="WP_338709143.1">
    <property type="nucleotide sequence ID" value="NZ_CP145893.1"/>
</dbReference>
<evidence type="ECO:0000313" key="2">
    <source>
        <dbReference type="EMBL" id="WWP24020.1"/>
    </source>
</evidence>
<name>A0ABD8B2F3_PAEAM</name>
<reference evidence="2 3" key="1">
    <citation type="submission" date="2024-02" db="EMBL/GenBank/DDBJ databases">
        <title>Complete sequences of two Paenibacillus sp. strains and one Lysinibacillus strain isolated from the environment on STAA medium highlight biotechnological potential.</title>
        <authorList>
            <person name="Attere S.A."/>
            <person name="Piche L.C."/>
            <person name="Intertaglia L."/>
            <person name="Lami R."/>
            <person name="Charette S.J."/>
            <person name="Vincent A.T."/>
        </authorList>
    </citation>
    <scope>NUCLEOTIDE SEQUENCE [LARGE SCALE GENOMIC DNA]</scope>
    <source>
        <strain evidence="2 3">Y5S-7</strain>
        <plasmid evidence="2 3">pY5S7-1</plasmid>
    </source>
</reference>
<protein>
    <submittedName>
        <fullName evidence="2">Uncharacterized protein</fullName>
    </submittedName>
</protein>
<keyword evidence="2" id="KW-0614">Plasmid</keyword>
<dbReference type="EMBL" id="CP145893">
    <property type="protein sequence ID" value="WWP24020.1"/>
    <property type="molecule type" value="Genomic_DNA"/>
</dbReference>
<dbReference type="Proteomes" id="UP001364764">
    <property type="component" value="Plasmid pY5S7-1"/>
</dbReference>
<gene>
    <name evidence="2" type="ORF">V6668_30645</name>
</gene>
<dbReference type="GeneID" id="93479928"/>
<evidence type="ECO:0000256" key="1">
    <source>
        <dbReference type="SAM" id="Phobius"/>
    </source>
</evidence>
<keyword evidence="1" id="KW-0472">Membrane</keyword>
<feature type="transmembrane region" description="Helical" evidence="1">
    <location>
        <begin position="20"/>
        <end position="42"/>
    </location>
</feature>
<evidence type="ECO:0000313" key="3">
    <source>
        <dbReference type="Proteomes" id="UP001364764"/>
    </source>
</evidence>
<keyword evidence="1" id="KW-1133">Transmembrane helix</keyword>
<organism evidence="2 3">
    <name type="scientific">Paenibacillus amylolyticus</name>
    <dbReference type="NCBI Taxonomy" id="1451"/>
    <lineage>
        <taxon>Bacteria</taxon>
        <taxon>Bacillati</taxon>
        <taxon>Bacillota</taxon>
        <taxon>Bacilli</taxon>
        <taxon>Bacillales</taxon>
        <taxon>Paenibacillaceae</taxon>
        <taxon>Paenibacillus</taxon>
    </lineage>
</organism>